<feature type="compositionally biased region" description="Basic and acidic residues" evidence="1">
    <location>
        <begin position="17"/>
        <end position="43"/>
    </location>
</feature>
<name>B1Y903_PYRNV</name>
<gene>
    <name evidence="2" type="ordered locus">Tneu_1305</name>
</gene>
<dbReference type="EMBL" id="CP001014">
    <property type="protein sequence ID" value="ACB40232.1"/>
    <property type="molecule type" value="Genomic_DNA"/>
</dbReference>
<dbReference type="HOGENOM" id="CLU_218214_0_0_2"/>
<dbReference type="KEGG" id="tne:Tneu_1305"/>
<evidence type="ECO:0000313" key="2">
    <source>
        <dbReference type="EMBL" id="ACB40232.1"/>
    </source>
</evidence>
<evidence type="ECO:0000313" key="3">
    <source>
        <dbReference type="Proteomes" id="UP000001694"/>
    </source>
</evidence>
<evidence type="ECO:0000256" key="1">
    <source>
        <dbReference type="SAM" id="MobiDB-lite"/>
    </source>
</evidence>
<reference evidence="2" key="1">
    <citation type="submission" date="2008-03" db="EMBL/GenBank/DDBJ databases">
        <title>Complete sequence of Thermoproteus neutrophilus V24Sta.</title>
        <authorList>
            <consortium name="US DOE Joint Genome Institute"/>
            <person name="Copeland A."/>
            <person name="Lucas S."/>
            <person name="Lapidus A."/>
            <person name="Glavina del Rio T."/>
            <person name="Dalin E."/>
            <person name="Tice H."/>
            <person name="Bruce D."/>
            <person name="Goodwin L."/>
            <person name="Pitluck S."/>
            <person name="Sims D."/>
            <person name="Brettin T."/>
            <person name="Detter J.C."/>
            <person name="Han C."/>
            <person name="Kuske C.R."/>
            <person name="Schmutz J."/>
            <person name="Larimer F."/>
            <person name="Land M."/>
            <person name="Hauser L."/>
            <person name="Kyrpides N."/>
            <person name="Mikhailova N."/>
            <person name="Biddle J.F."/>
            <person name="Zhang Z."/>
            <person name="Fitz-Gibbon S.T."/>
            <person name="Lowe T.M."/>
            <person name="Saltikov C."/>
            <person name="House C.H."/>
            <person name="Richardson P."/>
        </authorList>
    </citation>
    <scope>NUCLEOTIDE SEQUENCE [LARGE SCALE GENOMIC DNA]</scope>
    <source>
        <strain evidence="2">V24Sta</strain>
    </source>
</reference>
<dbReference type="AlphaFoldDB" id="B1Y903"/>
<organism evidence="2 3">
    <name type="scientific">Pyrobaculum neutrophilum (strain DSM 2338 / JCM 9278 / NBRC 100436 / V24Sta)</name>
    <name type="common">Thermoproteus neutrophilus</name>
    <dbReference type="NCBI Taxonomy" id="444157"/>
    <lineage>
        <taxon>Archaea</taxon>
        <taxon>Thermoproteota</taxon>
        <taxon>Thermoprotei</taxon>
        <taxon>Thermoproteales</taxon>
        <taxon>Thermoproteaceae</taxon>
        <taxon>Pyrobaculum</taxon>
    </lineage>
</organism>
<proteinExistence type="predicted"/>
<keyword evidence="3" id="KW-1185">Reference proteome</keyword>
<accession>B1Y903</accession>
<dbReference type="Proteomes" id="UP000001694">
    <property type="component" value="Chromosome"/>
</dbReference>
<dbReference type="STRING" id="444157.Tneu_1305"/>
<protein>
    <submittedName>
        <fullName evidence="2">Uncharacterized protein</fullName>
    </submittedName>
</protein>
<feature type="region of interest" description="Disordered" evidence="1">
    <location>
        <begin position="1"/>
        <end position="43"/>
    </location>
</feature>
<sequence length="43" mass="4843">MGMGGRQRTSLFMTTEEEAKKLGIEAEGEKKEEKKGGEKQKKK</sequence>
<dbReference type="eggNOG" id="arCOG11397">
    <property type="taxonomic scope" value="Archaea"/>
</dbReference>